<dbReference type="PANTHER" id="PTHR42718:SF39">
    <property type="entry name" value="ACTINORHODIN TRANSPORTER-RELATED"/>
    <property type="match status" value="1"/>
</dbReference>
<evidence type="ECO:0000256" key="7">
    <source>
        <dbReference type="SAM" id="Phobius"/>
    </source>
</evidence>
<feature type="transmembrane region" description="Helical" evidence="7">
    <location>
        <begin position="322"/>
        <end position="342"/>
    </location>
</feature>
<dbReference type="PANTHER" id="PTHR42718">
    <property type="entry name" value="MAJOR FACILITATOR SUPERFAMILY MULTIDRUG TRANSPORTER MFSC"/>
    <property type="match status" value="1"/>
</dbReference>
<dbReference type="Pfam" id="PF07690">
    <property type="entry name" value="MFS_1"/>
    <property type="match status" value="1"/>
</dbReference>
<dbReference type="InterPro" id="IPR036259">
    <property type="entry name" value="MFS_trans_sf"/>
</dbReference>
<comment type="subcellular location">
    <subcellularLocation>
        <location evidence="1">Cell membrane</location>
        <topology evidence="1">Multi-pass membrane protein</topology>
    </subcellularLocation>
</comment>
<accession>A0ABV8TSB2</accession>
<keyword evidence="2 7" id="KW-0812">Transmembrane</keyword>
<evidence type="ECO:0000256" key="5">
    <source>
        <dbReference type="ARBA" id="ARBA00023251"/>
    </source>
</evidence>
<evidence type="ECO:0000256" key="4">
    <source>
        <dbReference type="ARBA" id="ARBA00023136"/>
    </source>
</evidence>
<dbReference type="Gene3D" id="1.20.1250.20">
    <property type="entry name" value="MFS general substrate transporter like domains"/>
    <property type="match status" value="1"/>
</dbReference>
<reference evidence="10" key="1">
    <citation type="journal article" date="2019" name="Int. J. Syst. Evol. Microbiol.">
        <title>The Global Catalogue of Microorganisms (GCM) 10K type strain sequencing project: providing services to taxonomists for standard genome sequencing and annotation.</title>
        <authorList>
            <consortium name="The Broad Institute Genomics Platform"/>
            <consortium name="The Broad Institute Genome Sequencing Center for Infectious Disease"/>
            <person name="Wu L."/>
            <person name="Ma J."/>
        </authorList>
    </citation>
    <scope>NUCLEOTIDE SEQUENCE [LARGE SCALE GENOMIC DNA]</scope>
    <source>
        <strain evidence="10">PCU 347</strain>
    </source>
</reference>
<sequence length="548" mass="56304">MNRQVRSGGRRGDPAGAPDPRRWKALWVTLATGFMSLLDVTIVAVALPSMQRDLGTSASSVQWVVSGYALAFALVLVPAGRLGDAMGRRRIFLCALAAFVLCSAGAGAAPSITWLVVARLAQGACAGCLAPQNSALIQQMFRGAERGRAFGLFGAVVGVSSAVGPITGGLILALAQGTQGWRWIFYVNVPVGAVALLLGLRLLPRVAPGRRERLDLPGVTLLGTGVLALMLPLVFAESGGLHRLWWLFPLGALLLVCFARWEGRVAARDGQPLLDPRLLTGTRGYGLGTALGALYFVGFSGVWLVFALFFQNGLGYEPLRSGLAVTPFAIGSAAAAVVSGRLVERLGRLLTVCGLVAVVLGLGATALILHSAPPAMLTWLAAPALLVGGLGSGCVISPNVTMTLRDVPVRMAGAAGGALQTGQRLGGAVGTAALPGLFYAVLAATGQDYRAAVALAVGSALVAMLASLAVAVLDWRRDHRRPPAPASGGPARTPSPGPDGSVHSDGRTDRCGTRGGGSPGGAPGPRPGLPRTAQDTRCGDTDLDHGWE</sequence>
<feature type="transmembrane region" description="Helical" evidence="7">
    <location>
        <begin position="349"/>
        <end position="369"/>
    </location>
</feature>
<feature type="transmembrane region" description="Helical" evidence="7">
    <location>
        <begin position="116"/>
        <end position="137"/>
    </location>
</feature>
<keyword evidence="3 7" id="KW-1133">Transmembrane helix</keyword>
<dbReference type="CDD" id="cd17321">
    <property type="entry name" value="MFS_MMR_MDR_like"/>
    <property type="match status" value="1"/>
</dbReference>
<protein>
    <submittedName>
        <fullName evidence="9">MFS transporter</fullName>
    </submittedName>
</protein>
<evidence type="ECO:0000256" key="6">
    <source>
        <dbReference type="SAM" id="MobiDB-lite"/>
    </source>
</evidence>
<feature type="transmembrane region" description="Helical" evidence="7">
    <location>
        <begin position="149"/>
        <end position="177"/>
    </location>
</feature>
<feature type="transmembrane region" description="Helical" evidence="7">
    <location>
        <begin position="60"/>
        <end position="79"/>
    </location>
</feature>
<organism evidence="9 10">
    <name type="scientific">Streptomyces andamanensis</name>
    <dbReference type="NCBI Taxonomy" id="1565035"/>
    <lineage>
        <taxon>Bacteria</taxon>
        <taxon>Bacillati</taxon>
        <taxon>Actinomycetota</taxon>
        <taxon>Actinomycetes</taxon>
        <taxon>Kitasatosporales</taxon>
        <taxon>Streptomycetaceae</taxon>
        <taxon>Streptomyces</taxon>
    </lineage>
</organism>
<dbReference type="RefSeq" id="WP_381744683.1">
    <property type="nucleotide sequence ID" value="NZ_JBHSDP010000031.1"/>
</dbReference>
<dbReference type="PRINTS" id="PR01036">
    <property type="entry name" value="TCRTETB"/>
</dbReference>
<feature type="compositionally biased region" description="Basic and acidic residues" evidence="6">
    <location>
        <begin position="502"/>
        <end position="512"/>
    </location>
</feature>
<feature type="transmembrane region" description="Helical" evidence="7">
    <location>
        <begin position="183"/>
        <end position="204"/>
    </location>
</feature>
<evidence type="ECO:0000259" key="8">
    <source>
        <dbReference type="PROSITE" id="PS50850"/>
    </source>
</evidence>
<gene>
    <name evidence="9" type="ORF">ACFPC0_37425</name>
</gene>
<dbReference type="InterPro" id="IPR020846">
    <property type="entry name" value="MFS_dom"/>
</dbReference>
<evidence type="ECO:0000256" key="3">
    <source>
        <dbReference type="ARBA" id="ARBA00022989"/>
    </source>
</evidence>
<feature type="region of interest" description="Disordered" evidence="6">
    <location>
        <begin position="480"/>
        <end position="548"/>
    </location>
</feature>
<evidence type="ECO:0000313" key="9">
    <source>
        <dbReference type="EMBL" id="MFC4333348.1"/>
    </source>
</evidence>
<feature type="transmembrane region" description="Helical" evidence="7">
    <location>
        <begin position="451"/>
        <end position="473"/>
    </location>
</feature>
<dbReference type="Proteomes" id="UP001595824">
    <property type="component" value="Unassembled WGS sequence"/>
</dbReference>
<feature type="transmembrane region" description="Helical" evidence="7">
    <location>
        <begin position="284"/>
        <end position="310"/>
    </location>
</feature>
<feature type="compositionally biased region" description="Basic and acidic residues" evidence="6">
    <location>
        <begin position="537"/>
        <end position="548"/>
    </location>
</feature>
<feature type="transmembrane region" description="Helical" evidence="7">
    <location>
        <begin position="216"/>
        <end position="238"/>
    </location>
</feature>
<feature type="domain" description="Major facilitator superfamily (MFS) profile" evidence="8">
    <location>
        <begin position="25"/>
        <end position="477"/>
    </location>
</feature>
<dbReference type="EMBL" id="JBHSDP010000031">
    <property type="protein sequence ID" value="MFC4333348.1"/>
    <property type="molecule type" value="Genomic_DNA"/>
</dbReference>
<dbReference type="PROSITE" id="PS50850">
    <property type="entry name" value="MFS"/>
    <property type="match status" value="1"/>
</dbReference>
<dbReference type="InterPro" id="IPR011701">
    <property type="entry name" value="MFS"/>
</dbReference>
<evidence type="ECO:0000256" key="1">
    <source>
        <dbReference type="ARBA" id="ARBA00004651"/>
    </source>
</evidence>
<name>A0ABV8TSB2_9ACTN</name>
<keyword evidence="5" id="KW-0046">Antibiotic resistance</keyword>
<feature type="transmembrane region" description="Helical" evidence="7">
    <location>
        <begin position="244"/>
        <end position="263"/>
    </location>
</feature>
<evidence type="ECO:0000313" key="10">
    <source>
        <dbReference type="Proteomes" id="UP001595824"/>
    </source>
</evidence>
<evidence type="ECO:0000256" key="2">
    <source>
        <dbReference type="ARBA" id="ARBA00022692"/>
    </source>
</evidence>
<feature type="transmembrane region" description="Helical" evidence="7">
    <location>
        <begin position="91"/>
        <end position="110"/>
    </location>
</feature>
<keyword evidence="10" id="KW-1185">Reference proteome</keyword>
<feature type="transmembrane region" description="Helical" evidence="7">
    <location>
        <begin position="381"/>
        <end position="404"/>
    </location>
</feature>
<proteinExistence type="predicted"/>
<feature type="transmembrane region" description="Helical" evidence="7">
    <location>
        <begin position="25"/>
        <end position="48"/>
    </location>
</feature>
<dbReference type="SUPFAM" id="SSF103473">
    <property type="entry name" value="MFS general substrate transporter"/>
    <property type="match status" value="1"/>
</dbReference>
<keyword evidence="4 7" id="KW-0472">Membrane</keyword>
<dbReference type="Gene3D" id="1.20.1720.10">
    <property type="entry name" value="Multidrug resistance protein D"/>
    <property type="match status" value="1"/>
</dbReference>
<feature type="transmembrane region" description="Helical" evidence="7">
    <location>
        <begin position="425"/>
        <end position="445"/>
    </location>
</feature>
<comment type="caution">
    <text evidence="9">The sequence shown here is derived from an EMBL/GenBank/DDBJ whole genome shotgun (WGS) entry which is preliminary data.</text>
</comment>